<dbReference type="PROSITE" id="PS51257">
    <property type="entry name" value="PROKAR_LIPOPROTEIN"/>
    <property type="match status" value="1"/>
</dbReference>
<sequence length="85" mass="9098">MKQGAMLILVATALAACGQRSPLALKPGQQLPPAPYGRADKPSTTELLTASPVAIPLRSVELRTRSEEREDDPFDLPPPEAPQPQ</sequence>
<organism evidence="2 3">
    <name type="scientific">Novosphingobium silvae</name>
    <dbReference type="NCBI Taxonomy" id="2692619"/>
    <lineage>
        <taxon>Bacteria</taxon>
        <taxon>Pseudomonadati</taxon>
        <taxon>Pseudomonadota</taxon>
        <taxon>Alphaproteobacteria</taxon>
        <taxon>Sphingomonadales</taxon>
        <taxon>Sphingomonadaceae</taxon>
        <taxon>Novosphingobium</taxon>
    </lineage>
</organism>
<evidence type="ECO:0000313" key="3">
    <source>
        <dbReference type="Proteomes" id="UP000465810"/>
    </source>
</evidence>
<dbReference type="EMBL" id="WVTD01000010">
    <property type="protein sequence ID" value="MYL98869.1"/>
    <property type="molecule type" value="Genomic_DNA"/>
</dbReference>
<name>A0A7X4GIG7_9SPHN</name>
<dbReference type="Proteomes" id="UP000465810">
    <property type="component" value="Unassembled WGS sequence"/>
</dbReference>
<evidence type="ECO:0000256" key="1">
    <source>
        <dbReference type="SAM" id="MobiDB-lite"/>
    </source>
</evidence>
<keyword evidence="3" id="KW-1185">Reference proteome</keyword>
<proteinExistence type="predicted"/>
<gene>
    <name evidence="2" type="ORF">GR702_13970</name>
</gene>
<reference evidence="2 3" key="1">
    <citation type="submission" date="2019-12" db="EMBL/GenBank/DDBJ databases">
        <authorList>
            <person name="Feng G."/>
            <person name="Zhu H."/>
        </authorList>
    </citation>
    <scope>NUCLEOTIDE SEQUENCE [LARGE SCALE GENOMIC DNA]</scope>
    <source>
        <strain evidence="2 3">FGD1</strain>
    </source>
</reference>
<evidence type="ECO:0000313" key="2">
    <source>
        <dbReference type="EMBL" id="MYL98869.1"/>
    </source>
</evidence>
<accession>A0A7X4GIG7</accession>
<feature type="region of interest" description="Disordered" evidence="1">
    <location>
        <begin position="23"/>
        <end position="85"/>
    </location>
</feature>
<feature type="compositionally biased region" description="Pro residues" evidence="1">
    <location>
        <begin position="75"/>
        <end position="85"/>
    </location>
</feature>
<comment type="caution">
    <text evidence="2">The sequence shown here is derived from an EMBL/GenBank/DDBJ whole genome shotgun (WGS) entry which is preliminary data.</text>
</comment>
<dbReference type="AlphaFoldDB" id="A0A7X4GIG7"/>
<protein>
    <submittedName>
        <fullName evidence="2">Uncharacterized protein</fullName>
    </submittedName>
</protein>